<evidence type="ECO:0000256" key="2">
    <source>
        <dbReference type="SAM" id="MobiDB-lite"/>
    </source>
</evidence>
<evidence type="ECO:0000256" key="3">
    <source>
        <dbReference type="SAM" id="SignalP"/>
    </source>
</evidence>
<organism evidence="5">
    <name type="scientific">Epinephelus coioides</name>
    <name type="common">Orange-spotted grouper</name>
    <name type="synonym">Epinephelus nebulosus</name>
    <dbReference type="NCBI Taxonomy" id="94232"/>
    <lineage>
        <taxon>Eukaryota</taxon>
        <taxon>Metazoa</taxon>
        <taxon>Chordata</taxon>
        <taxon>Craniata</taxon>
        <taxon>Vertebrata</taxon>
        <taxon>Euteleostomi</taxon>
        <taxon>Actinopterygii</taxon>
        <taxon>Neopterygii</taxon>
        <taxon>Teleostei</taxon>
        <taxon>Neoteleostei</taxon>
        <taxon>Acanthomorphata</taxon>
        <taxon>Eupercaria</taxon>
        <taxon>Perciformes</taxon>
        <taxon>Serranoidei</taxon>
        <taxon>Serranidae</taxon>
        <taxon>Epinephelinae</taxon>
        <taxon>Epinephelini</taxon>
        <taxon>Epinephelus</taxon>
    </lineage>
</organism>
<dbReference type="GO" id="GO:0006955">
    <property type="term" value="P:immune response"/>
    <property type="evidence" value="ECO:0007669"/>
    <property type="project" value="InterPro"/>
</dbReference>
<feature type="compositionally biased region" description="Basic and acidic residues" evidence="2">
    <location>
        <begin position="156"/>
        <end position="168"/>
    </location>
</feature>
<dbReference type="PANTHER" id="PTHR12015:SF177">
    <property type="entry name" value="CHEMOKINE INTERLEUKIN-8-LIKE DOMAIN-CONTAINING PROTEIN"/>
    <property type="match status" value="1"/>
</dbReference>
<feature type="domain" description="Chemokine interleukin-8-like" evidence="4">
    <location>
        <begin position="27"/>
        <end position="88"/>
    </location>
</feature>
<feature type="compositionally biased region" description="Basic and acidic residues" evidence="2">
    <location>
        <begin position="188"/>
        <end position="207"/>
    </location>
</feature>
<dbReference type="AlphaFoldDB" id="A0A8E4BPF5"/>
<feature type="compositionally biased region" description="Basic and acidic residues" evidence="2">
    <location>
        <begin position="90"/>
        <end position="103"/>
    </location>
</feature>
<feature type="compositionally biased region" description="Polar residues" evidence="2">
    <location>
        <begin position="104"/>
        <end position="113"/>
    </location>
</feature>
<name>A0A8E4BPF5_EPICO</name>
<feature type="chain" id="PRO_5034190727" evidence="3">
    <location>
        <begin position="23"/>
        <end position="251"/>
    </location>
</feature>
<dbReference type="PANTHER" id="PTHR12015">
    <property type="entry name" value="SMALL INDUCIBLE CYTOKINE A"/>
    <property type="match status" value="1"/>
</dbReference>
<keyword evidence="3" id="KW-0732">Signal</keyword>
<reference evidence="5" key="1">
    <citation type="submission" date="2017-07" db="EMBL/GenBank/DDBJ databases">
        <title>Identification and expression analysis of 19 CC chemokine genes in orange-spotted grouper (Epinephelus coioides).</title>
        <authorList>
            <person name="Leu J.-H."/>
            <person name="Wu M.-H."/>
            <person name="Chou H.-Y."/>
        </authorList>
    </citation>
    <scope>NUCLEOTIDE SEQUENCE</scope>
</reference>
<feature type="compositionally biased region" description="Polar residues" evidence="2">
    <location>
        <begin position="170"/>
        <end position="185"/>
    </location>
</feature>
<feature type="compositionally biased region" description="Polar residues" evidence="2">
    <location>
        <begin position="208"/>
        <end position="228"/>
    </location>
</feature>
<dbReference type="GO" id="GO:0008009">
    <property type="term" value="F:chemokine activity"/>
    <property type="evidence" value="ECO:0007669"/>
    <property type="project" value="InterPro"/>
</dbReference>
<dbReference type="InterPro" id="IPR001811">
    <property type="entry name" value="Chemokine_IL8-like_dom"/>
</dbReference>
<dbReference type="SUPFAM" id="SSF54117">
    <property type="entry name" value="Interleukin 8-like chemokines"/>
    <property type="match status" value="1"/>
</dbReference>
<dbReference type="InterPro" id="IPR036048">
    <property type="entry name" value="Interleukin_8-like_sf"/>
</dbReference>
<dbReference type="InterPro" id="IPR039809">
    <property type="entry name" value="Chemokine_b/g/d"/>
</dbReference>
<protein>
    <submittedName>
        <fullName evidence="5">CC chemokine SCYA110</fullName>
    </submittedName>
</protein>
<feature type="signal peptide" evidence="3">
    <location>
        <begin position="1"/>
        <end position="22"/>
    </location>
</feature>
<sequence length="251" mass="28146">MRFSLVFVALLCFTTWMSTVRATNGPVASCCLQWSKTLERVPLENIVNYTLQTVGLCQIKAVVFETKRGKRICSDPDSARAKKVILKVDKEKETKDSRDKPQTEARSASTIVPAVSSTSKHLFEAKNGTSIYSDPDNEGVTKAMQEVDKEEEETALQDKPHTEARFEAKNGTSVCSDPDNESATKAMQEVDKEEEKTALQDKPHTEARSASTIVPAVSSTSKNTPQSTRSHRRRRQRKRSKGLRNWQRRLA</sequence>
<accession>A0A8E4BPF5</accession>
<dbReference type="Gene3D" id="2.40.50.40">
    <property type="match status" value="1"/>
</dbReference>
<keyword evidence="1" id="KW-0202">Cytokine</keyword>
<feature type="region of interest" description="Disordered" evidence="2">
    <location>
        <begin position="90"/>
        <end position="113"/>
    </location>
</feature>
<dbReference type="CDD" id="cd00272">
    <property type="entry name" value="Chemokine_CC"/>
    <property type="match status" value="1"/>
</dbReference>
<dbReference type="SMART" id="SM00199">
    <property type="entry name" value="SCY"/>
    <property type="match status" value="1"/>
</dbReference>
<evidence type="ECO:0000259" key="4">
    <source>
        <dbReference type="SMART" id="SM00199"/>
    </source>
</evidence>
<evidence type="ECO:0000256" key="1">
    <source>
        <dbReference type="ARBA" id="ARBA00022514"/>
    </source>
</evidence>
<feature type="compositionally biased region" description="Basic residues" evidence="2">
    <location>
        <begin position="229"/>
        <end position="251"/>
    </location>
</feature>
<dbReference type="EMBL" id="MF576389">
    <property type="protein sequence ID" value="AYE57141.1"/>
    <property type="molecule type" value="mRNA"/>
</dbReference>
<dbReference type="GO" id="GO:0005615">
    <property type="term" value="C:extracellular space"/>
    <property type="evidence" value="ECO:0007669"/>
    <property type="project" value="UniProtKB-KW"/>
</dbReference>
<proteinExistence type="evidence at transcript level"/>
<evidence type="ECO:0000313" key="5">
    <source>
        <dbReference type="EMBL" id="AYE57141.1"/>
    </source>
</evidence>
<dbReference type="Pfam" id="PF00048">
    <property type="entry name" value="IL8"/>
    <property type="match status" value="1"/>
</dbReference>
<feature type="region of interest" description="Disordered" evidence="2">
    <location>
        <begin position="126"/>
        <end position="251"/>
    </location>
</feature>